<keyword evidence="5" id="KW-0969">Cilium</keyword>
<dbReference type="Pfam" id="PF02049">
    <property type="entry name" value="FliE"/>
    <property type="match status" value="1"/>
</dbReference>
<evidence type="ECO:0000256" key="2">
    <source>
        <dbReference type="ARBA" id="ARBA00009272"/>
    </source>
</evidence>
<name>A0ABU4XFN3_9HYPH</name>
<dbReference type="EMBL" id="JAVIIZ010000006">
    <property type="protein sequence ID" value="MDX8473046.1"/>
    <property type="molecule type" value="Genomic_DNA"/>
</dbReference>
<comment type="caution">
    <text evidence="5">The sequence shown here is derived from an EMBL/GenBank/DDBJ whole genome shotgun (WGS) entry which is preliminary data.</text>
</comment>
<keyword evidence="3 4" id="KW-0975">Bacterial flagellum</keyword>
<sequence>MIGGIGALQFKPAIDGAEAASPGLLQSGVGTQASESISGSFAEALSHAATKTVNTLQNAEQMSIQALKGDADTRQVVDAVLSAQQALQTTIAIRDKVVSAYLEISRMSI</sequence>
<evidence type="ECO:0000313" key="6">
    <source>
        <dbReference type="Proteomes" id="UP001271780"/>
    </source>
</evidence>
<evidence type="ECO:0000256" key="1">
    <source>
        <dbReference type="ARBA" id="ARBA00004117"/>
    </source>
</evidence>
<gene>
    <name evidence="4" type="primary">fliE</name>
    <name evidence="5" type="ORF">RFM27_13275</name>
</gene>
<dbReference type="InterPro" id="IPR001624">
    <property type="entry name" value="FliE"/>
</dbReference>
<dbReference type="Proteomes" id="UP001271780">
    <property type="component" value="Unassembled WGS sequence"/>
</dbReference>
<organism evidence="5 6">
    <name type="scientific">Mesorhizobium dulcispinae</name>
    <dbReference type="NCBI Taxonomy" id="3072316"/>
    <lineage>
        <taxon>Bacteria</taxon>
        <taxon>Pseudomonadati</taxon>
        <taxon>Pseudomonadota</taxon>
        <taxon>Alphaproteobacteria</taxon>
        <taxon>Hyphomicrobiales</taxon>
        <taxon>Phyllobacteriaceae</taxon>
        <taxon>Mesorhizobium</taxon>
    </lineage>
</organism>
<protein>
    <recommendedName>
        <fullName evidence="4">Flagellar hook-basal body complex protein FliE</fullName>
    </recommendedName>
</protein>
<proteinExistence type="inferred from homology"/>
<accession>A0ABU4XFN3</accession>
<reference evidence="5 6" key="1">
    <citation type="submission" date="2023-08" db="EMBL/GenBank/DDBJ databases">
        <title>Implementing the SeqCode for naming new Mesorhizobium species isolated from Vachellia karroo root nodules.</title>
        <authorList>
            <person name="Van Lill M."/>
        </authorList>
    </citation>
    <scope>NUCLEOTIDE SEQUENCE [LARGE SCALE GENOMIC DNA]</scope>
    <source>
        <strain evidence="5 6">VK23A</strain>
    </source>
</reference>
<dbReference type="PANTHER" id="PTHR34653:SF1">
    <property type="entry name" value="FLAGELLAR HOOK-BASAL BODY COMPLEX PROTEIN FLIE"/>
    <property type="match status" value="1"/>
</dbReference>
<comment type="subcellular location">
    <subcellularLocation>
        <location evidence="1 4">Bacterial flagellum basal body</location>
    </subcellularLocation>
</comment>
<comment type="similarity">
    <text evidence="2 4">Belongs to the FliE family.</text>
</comment>
<keyword evidence="5" id="KW-0966">Cell projection</keyword>
<dbReference type="RefSeq" id="WP_320263314.1">
    <property type="nucleotide sequence ID" value="NZ_JAVIIX010000002.1"/>
</dbReference>
<evidence type="ECO:0000256" key="4">
    <source>
        <dbReference type="HAMAP-Rule" id="MF_00724"/>
    </source>
</evidence>
<dbReference type="PANTHER" id="PTHR34653">
    <property type="match status" value="1"/>
</dbReference>
<dbReference type="HAMAP" id="MF_00724">
    <property type="entry name" value="FliE"/>
    <property type="match status" value="1"/>
</dbReference>
<evidence type="ECO:0000256" key="3">
    <source>
        <dbReference type="ARBA" id="ARBA00023143"/>
    </source>
</evidence>
<keyword evidence="6" id="KW-1185">Reference proteome</keyword>
<keyword evidence="5" id="KW-0282">Flagellum</keyword>
<evidence type="ECO:0000313" key="5">
    <source>
        <dbReference type="EMBL" id="MDX8473046.1"/>
    </source>
</evidence>